<evidence type="ECO:0000313" key="2">
    <source>
        <dbReference type="Proteomes" id="UP001526201"/>
    </source>
</evidence>
<keyword evidence="2" id="KW-1185">Reference proteome</keyword>
<comment type="caution">
    <text evidence="1">The sequence shown here is derived from an EMBL/GenBank/DDBJ whole genome shotgun (WGS) entry which is preliminary data.</text>
</comment>
<evidence type="ECO:0000313" key="1">
    <source>
        <dbReference type="EMBL" id="MCV7227467.1"/>
    </source>
</evidence>
<dbReference type="Pfam" id="PF10094">
    <property type="entry name" value="DUF2332"/>
    <property type="match status" value="1"/>
</dbReference>
<gene>
    <name evidence="1" type="ORF">H7J73_15645</name>
</gene>
<dbReference type="EMBL" id="JACKTY010000029">
    <property type="protein sequence ID" value="MCV7227467.1"/>
    <property type="molecule type" value="Genomic_DNA"/>
</dbReference>
<accession>A0ABT3CDB8</accession>
<proteinExistence type="predicted"/>
<name>A0ABT3CDB8_9MYCO</name>
<protein>
    <submittedName>
        <fullName evidence="1">DUF2332 family protein</fullName>
    </submittedName>
</protein>
<dbReference type="Proteomes" id="UP001526201">
    <property type="component" value="Unassembled WGS sequence"/>
</dbReference>
<sequence length="347" mass="37605">MTAPLVEVLRRQGRICASLGSPMYGELLELIAADVESGGVFAEVLDGHQDDPIGSAIALRLVGGLHRLVFDAAAPELNRWYPSVGGAWDGAAAWGDITGAAATHRQRLRAALGSVPQTNEVGRSAALIGGLLRIVDQSPMPVRLFEIGASAGLNLRADQYLYRYADGQWGPAGSPVVIEDAWEGMRPPEVPLRIVERHGFDIAPVDAMSDDGRRTLLSYVWPDMPARLDRLRGAIDIARRVPAGLDRMSAADAVAGLRLVRGTVTVLWHSITWQYLSANEQDTVTARAAELGARADAATPFVWLSLEPIRRNPDARHEFLVRARCWPEGTDEILGSCSPHGPPVHWD</sequence>
<organism evidence="1 2">
    <name type="scientific">Mycolicibacterium komossense</name>
    <dbReference type="NCBI Taxonomy" id="1779"/>
    <lineage>
        <taxon>Bacteria</taxon>
        <taxon>Bacillati</taxon>
        <taxon>Actinomycetota</taxon>
        <taxon>Actinomycetes</taxon>
        <taxon>Mycobacteriales</taxon>
        <taxon>Mycobacteriaceae</taxon>
        <taxon>Mycolicibacterium</taxon>
    </lineage>
</organism>
<dbReference type="InterPro" id="IPR011200">
    <property type="entry name" value="UCP012608"/>
</dbReference>
<dbReference type="PIRSF" id="PIRSF012608">
    <property type="entry name" value="UCP012608"/>
    <property type="match status" value="1"/>
</dbReference>
<reference evidence="1 2" key="1">
    <citation type="journal article" date="2022" name="BMC Genomics">
        <title>Comparative genome analysis of mycobacteria focusing on tRNA and non-coding RNA.</title>
        <authorList>
            <person name="Behra P.R.K."/>
            <person name="Pettersson B.M.F."/>
            <person name="Ramesh M."/>
            <person name="Das S."/>
            <person name="Dasgupta S."/>
            <person name="Kirsebom L.A."/>
        </authorList>
    </citation>
    <scope>NUCLEOTIDE SEQUENCE [LARGE SCALE GENOMIC DNA]</scope>
    <source>
        <strain evidence="1 2">DSM 44078</strain>
    </source>
</reference>
<dbReference type="RefSeq" id="WP_264068398.1">
    <property type="nucleotide sequence ID" value="NZ_JACKTY010000029.1"/>
</dbReference>